<gene>
    <name evidence="1" type="ORF">CAL24_11880</name>
</gene>
<proteinExistence type="predicted"/>
<dbReference type="AlphaFoldDB" id="A0A261VQX1"/>
<reference evidence="2" key="1">
    <citation type="submission" date="2017-05" db="EMBL/GenBank/DDBJ databases">
        <title>Complete and WGS of Bordetella genogroups.</title>
        <authorList>
            <person name="Spilker T."/>
            <person name="Lipuma J."/>
        </authorList>
    </citation>
    <scope>NUCLEOTIDE SEQUENCE [LARGE SCALE GENOMIC DNA]</scope>
    <source>
        <strain evidence="2">AU8256</strain>
    </source>
</reference>
<accession>A0A261VQX1</accession>
<sequence length="103" mass="11472">MIDLPPLSQATLVRLSRQGGLAYLPGRAAPRDIDLRNCPDEVRRDVCEALRQAAPQASSDGAAGGDQRYFRIEIWFIDAPASVRFEVPETQAPEPLLRLWKTL</sequence>
<dbReference type="RefSeq" id="WP_028356018.1">
    <property type="nucleotide sequence ID" value="NZ_NEVT01000006.1"/>
</dbReference>
<dbReference type="Pfam" id="PF20242">
    <property type="entry name" value="Emfourin"/>
    <property type="match status" value="1"/>
</dbReference>
<evidence type="ECO:0000313" key="1">
    <source>
        <dbReference type="EMBL" id="OZI75892.1"/>
    </source>
</evidence>
<name>A0A261VQX1_9BORD</name>
<dbReference type="InterPro" id="IPR049457">
    <property type="entry name" value="Emfourin"/>
</dbReference>
<dbReference type="Proteomes" id="UP000215633">
    <property type="component" value="Unassembled WGS sequence"/>
</dbReference>
<evidence type="ECO:0000313" key="2">
    <source>
        <dbReference type="Proteomes" id="UP000215633"/>
    </source>
</evidence>
<keyword evidence="2" id="KW-1185">Reference proteome</keyword>
<protein>
    <submittedName>
        <fullName evidence="1">Uncharacterized protein</fullName>
    </submittedName>
</protein>
<comment type="caution">
    <text evidence="1">The sequence shown here is derived from an EMBL/GenBank/DDBJ whole genome shotgun (WGS) entry which is preliminary data.</text>
</comment>
<dbReference type="EMBL" id="NEVT01000006">
    <property type="protein sequence ID" value="OZI75892.1"/>
    <property type="molecule type" value="Genomic_DNA"/>
</dbReference>
<organism evidence="1 2">
    <name type="scientific">Bordetella genomosp. 2</name>
    <dbReference type="NCBI Taxonomy" id="1983456"/>
    <lineage>
        <taxon>Bacteria</taxon>
        <taxon>Pseudomonadati</taxon>
        <taxon>Pseudomonadota</taxon>
        <taxon>Betaproteobacteria</taxon>
        <taxon>Burkholderiales</taxon>
        <taxon>Alcaligenaceae</taxon>
        <taxon>Bordetella</taxon>
    </lineage>
</organism>